<evidence type="ECO:0000256" key="2">
    <source>
        <dbReference type="PROSITE-ProRule" id="PRU00169"/>
    </source>
</evidence>
<feature type="modified residue" description="4-aspartylphosphate" evidence="2">
    <location>
        <position position="52"/>
    </location>
</feature>
<dbReference type="Gene3D" id="1.10.10.10">
    <property type="entry name" value="Winged helix-like DNA-binding domain superfamily/Winged helix DNA-binding domain"/>
    <property type="match status" value="1"/>
</dbReference>
<proteinExistence type="predicted"/>
<dbReference type="SMART" id="SM00862">
    <property type="entry name" value="Trans_reg_C"/>
    <property type="match status" value="1"/>
</dbReference>
<dbReference type="CDD" id="cd17620">
    <property type="entry name" value="REC_OmpR_KdpE-like"/>
    <property type="match status" value="1"/>
</dbReference>
<dbReference type="PANTHER" id="PTHR48111">
    <property type="entry name" value="REGULATOR OF RPOS"/>
    <property type="match status" value="1"/>
</dbReference>
<feature type="DNA-binding region" description="OmpR/PhoB-type" evidence="3">
    <location>
        <begin position="127"/>
        <end position="226"/>
    </location>
</feature>
<dbReference type="InterPro" id="IPR036388">
    <property type="entry name" value="WH-like_DNA-bd_sf"/>
</dbReference>
<dbReference type="Proteomes" id="UP001216595">
    <property type="component" value="Unassembled WGS sequence"/>
</dbReference>
<evidence type="ECO:0000259" key="4">
    <source>
        <dbReference type="PROSITE" id="PS50110"/>
    </source>
</evidence>
<dbReference type="SMART" id="SM00448">
    <property type="entry name" value="REC"/>
    <property type="match status" value="1"/>
</dbReference>
<dbReference type="Gene3D" id="6.10.250.690">
    <property type="match status" value="1"/>
</dbReference>
<evidence type="ECO:0000313" key="7">
    <source>
        <dbReference type="Proteomes" id="UP001216595"/>
    </source>
</evidence>
<keyword evidence="1 3" id="KW-0238">DNA-binding</keyword>
<reference evidence="6 7" key="1">
    <citation type="submission" date="2023-01" db="EMBL/GenBank/DDBJ databases">
        <title>Novel species of the genus Asticcacaulis isolated from rivers.</title>
        <authorList>
            <person name="Lu H."/>
        </authorList>
    </citation>
    <scope>NUCLEOTIDE SEQUENCE [LARGE SCALE GENOMIC DNA]</scope>
    <source>
        <strain evidence="6 7">DXS10W</strain>
    </source>
</reference>
<dbReference type="PROSITE" id="PS51755">
    <property type="entry name" value="OMPR_PHOB"/>
    <property type="match status" value="1"/>
</dbReference>
<dbReference type="InterPro" id="IPR039420">
    <property type="entry name" value="WalR-like"/>
</dbReference>
<dbReference type="PANTHER" id="PTHR48111:SF50">
    <property type="entry name" value="KDP OPERON TRANSCRIPTIONAL REGULATORY PROTEIN KDPE"/>
    <property type="match status" value="1"/>
</dbReference>
<dbReference type="Pfam" id="PF00072">
    <property type="entry name" value="Response_reg"/>
    <property type="match status" value="1"/>
</dbReference>
<protein>
    <submittedName>
        <fullName evidence="6">Response regulator</fullName>
    </submittedName>
</protein>
<dbReference type="CDD" id="cd00383">
    <property type="entry name" value="trans_reg_C"/>
    <property type="match status" value="1"/>
</dbReference>
<sequence>MTRILIIEDEADIRRYLRATLTAQDYEVLEAATAKEGMQKLTLNRPDLVLLDLGLPDQDGQDLIRSLREWSQTPVIVLSAREQETDKVEALENGADDYLTKPFAPGELLARIKVALRHAAQAGTEAPKVFERDGLCVDQAARRVTLQGEDLRLTPIEYKLLTTLTDHAGKVLTHLQLLKAVWGRHTTEQSHYLRIHVQHLREKLNDDPLSPRFIFTEPGIGYRFRP</sequence>
<gene>
    <name evidence="6" type="ORF">PQU94_04865</name>
</gene>
<feature type="domain" description="Response regulatory" evidence="4">
    <location>
        <begin position="3"/>
        <end position="116"/>
    </location>
</feature>
<accession>A0ABT5ICN8</accession>
<feature type="domain" description="OmpR/PhoB-type" evidence="5">
    <location>
        <begin position="127"/>
        <end position="226"/>
    </location>
</feature>
<dbReference type="SUPFAM" id="SSF52172">
    <property type="entry name" value="CheY-like"/>
    <property type="match status" value="1"/>
</dbReference>
<organism evidence="6 7">
    <name type="scientific">Asticcacaulis currens</name>
    <dbReference type="NCBI Taxonomy" id="2984210"/>
    <lineage>
        <taxon>Bacteria</taxon>
        <taxon>Pseudomonadati</taxon>
        <taxon>Pseudomonadota</taxon>
        <taxon>Alphaproteobacteria</taxon>
        <taxon>Caulobacterales</taxon>
        <taxon>Caulobacteraceae</taxon>
        <taxon>Asticcacaulis</taxon>
    </lineage>
</organism>
<evidence type="ECO:0000259" key="5">
    <source>
        <dbReference type="PROSITE" id="PS51755"/>
    </source>
</evidence>
<evidence type="ECO:0000313" key="6">
    <source>
        <dbReference type="EMBL" id="MDC7693610.1"/>
    </source>
</evidence>
<evidence type="ECO:0000256" key="1">
    <source>
        <dbReference type="ARBA" id="ARBA00023125"/>
    </source>
</evidence>
<dbReference type="Pfam" id="PF00486">
    <property type="entry name" value="Trans_reg_C"/>
    <property type="match status" value="1"/>
</dbReference>
<dbReference type="PROSITE" id="PS50110">
    <property type="entry name" value="RESPONSE_REGULATORY"/>
    <property type="match status" value="1"/>
</dbReference>
<dbReference type="EMBL" id="JAQQKW010000002">
    <property type="protein sequence ID" value="MDC7693610.1"/>
    <property type="molecule type" value="Genomic_DNA"/>
</dbReference>
<dbReference type="RefSeq" id="WP_272740366.1">
    <property type="nucleotide sequence ID" value="NZ_JAQQKW010000002.1"/>
</dbReference>
<name>A0ABT5ICN8_9CAUL</name>
<keyword evidence="7" id="KW-1185">Reference proteome</keyword>
<dbReference type="InterPro" id="IPR011006">
    <property type="entry name" value="CheY-like_superfamily"/>
</dbReference>
<keyword evidence="2" id="KW-0597">Phosphoprotein</keyword>
<evidence type="ECO:0000256" key="3">
    <source>
        <dbReference type="PROSITE-ProRule" id="PRU01091"/>
    </source>
</evidence>
<comment type="caution">
    <text evidence="6">The sequence shown here is derived from an EMBL/GenBank/DDBJ whole genome shotgun (WGS) entry which is preliminary data.</text>
</comment>
<dbReference type="InterPro" id="IPR001867">
    <property type="entry name" value="OmpR/PhoB-type_DNA-bd"/>
</dbReference>
<dbReference type="Gene3D" id="3.40.50.2300">
    <property type="match status" value="1"/>
</dbReference>
<dbReference type="InterPro" id="IPR001789">
    <property type="entry name" value="Sig_transdc_resp-reg_receiver"/>
</dbReference>